<evidence type="ECO:0000259" key="9">
    <source>
        <dbReference type="Pfam" id="PF13098"/>
    </source>
</evidence>
<gene>
    <name evidence="10" type="ORF">FNZ56_11485</name>
</gene>
<keyword evidence="11" id="KW-1185">Reference proteome</keyword>
<accession>A0A516V7E3</accession>
<evidence type="ECO:0000256" key="6">
    <source>
        <dbReference type="ARBA" id="ARBA00023284"/>
    </source>
</evidence>
<evidence type="ECO:0000259" key="8">
    <source>
        <dbReference type="Pfam" id="PF10411"/>
    </source>
</evidence>
<evidence type="ECO:0000256" key="1">
    <source>
        <dbReference type="ARBA" id="ARBA00004418"/>
    </source>
</evidence>
<dbReference type="RefSeq" id="WP_143879968.1">
    <property type="nucleotide sequence ID" value="NZ_BAABLZ010000001.1"/>
</dbReference>
<dbReference type="OrthoDB" id="12976at2"/>
<dbReference type="PANTHER" id="PTHR35272">
    <property type="entry name" value="THIOL:DISULFIDE INTERCHANGE PROTEIN DSBC-RELATED"/>
    <property type="match status" value="1"/>
</dbReference>
<dbReference type="PROSITE" id="PS51257">
    <property type="entry name" value="PROKAR_LIPOPROTEIN"/>
    <property type="match status" value="1"/>
</dbReference>
<feature type="domain" description="Thioredoxin-like fold" evidence="9">
    <location>
        <begin position="141"/>
        <end position="263"/>
    </location>
</feature>
<dbReference type="AlphaFoldDB" id="A0A516V7E3"/>
<evidence type="ECO:0000256" key="2">
    <source>
        <dbReference type="ARBA" id="ARBA00009813"/>
    </source>
</evidence>
<dbReference type="CDD" id="cd03020">
    <property type="entry name" value="DsbA_DsbC_DsbG"/>
    <property type="match status" value="1"/>
</dbReference>
<dbReference type="InterPro" id="IPR036249">
    <property type="entry name" value="Thioredoxin-like_sf"/>
</dbReference>
<evidence type="ECO:0000256" key="4">
    <source>
        <dbReference type="ARBA" id="ARBA00022764"/>
    </source>
</evidence>
<dbReference type="EMBL" id="CP041742">
    <property type="protein sequence ID" value="QDQ74459.1"/>
    <property type="molecule type" value="Genomic_DNA"/>
</dbReference>
<dbReference type="GO" id="GO:0042597">
    <property type="term" value="C:periplasmic space"/>
    <property type="evidence" value="ECO:0007669"/>
    <property type="project" value="UniProtKB-SubCell"/>
</dbReference>
<evidence type="ECO:0000256" key="7">
    <source>
        <dbReference type="RuleBase" id="RU364038"/>
    </source>
</evidence>
<feature type="domain" description="Disulphide bond isomerase DsbC/G N-terminal" evidence="8">
    <location>
        <begin position="55"/>
        <end position="116"/>
    </location>
</feature>
<keyword evidence="5" id="KW-1015">Disulfide bond</keyword>
<reference evidence="10 11" key="1">
    <citation type="submission" date="2019-07" db="EMBL/GenBank/DDBJ databases">
        <title>Lysobacter weifangensis sp. nov., isolated from bensulfuron-methyl contaminated farmland soil.</title>
        <authorList>
            <person name="Zhao H."/>
        </authorList>
    </citation>
    <scope>NUCLEOTIDE SEQUENCE [LARGE SCALE GENOMIC DNA]</scope>
    <source>
        <strain evidence="10 11">CC-Bw-6</strain>
    </source>
</reference>
<keyword evidence="3 7" id="KW-0732">Signal</keyword>
<dbReference type="SUPFAM" id="SSF54423">
    <property type="entry name" value="DsbC/DsbG N-terminal domain-like"/>
    <property type="match status" value="1"/>
</dbReference>
<protein>
    <recommendedName>
        <fullName evidence="7">Thiol:disulfide interchange protein</fullName>
    </recommendedName>
</protein>
<evidence type="ECO:0000313" key="11">
    <source>
        <dbReference type="Proteomes" id="UP000315891"/>
    </source>
</evidence>
<name>A0A516V7E3_9GAMM</name>
<dbReference type="Gene3D" id="3.10.450.70">
    <property type="entry name" value="Disulphide bond isomerase, DsbC/G, N-terminal"/>
    <property type="match status" value="1"/>
</dbReference>
<feature type="signal peptide" evidence="7">
    <location>
        <begin position="1"/>
        <end position="18"/>
    </location>
</feature>
<evidence type="ECO:0000256" key="3">
    <source>
        <dbReference type="ARBA" id="ARBA00022729"/>
    </source>
</evidence>
<dbReference type="SUPFAM" id="SSF52833">
    <property type="entry name" value="Thioredoxin-like"/>
    <property type="match status" value="1"/>
</dbReference>
<dbReference type="Proteomes" id="UP000315891">
    <property type="component" value="Chromosome"/>
</dbReference>
<proteinExistence type="inferred from homology"/>
<sequence>MKLSLSLALCLFSLTACAQSNSPAVAARPGAQAKPAAAAQSPMAGLATQPPAGTPEARAIDAIRTLNARLAIDHVAPSPLPGFVEVVAGGQLVYVSNDGKYMLQAPLYDFAAKKDVGEAVLAGVRRDLLKRIPQSDRIVFAAPNAKHAVVVFTDVECGFCRKFHSQIADYNKAGITVEYMAFPRAGIGSPDYDKMVSVWCSADRKKALTDAKNDRPIARRNCTNPVADEYALGQRAGLEGTPMILAEDGSVLGGYLPPDQLLSSLDELDAGQAPVASTATGGM</sequence>
<dbReference type="InterPro" id="IPR033954">
    <property type="entry name" value="DiS-bond_Isoase_DsbC/G"/>
</dbReference>
<comment type="similarity">
    <text evidence="2 7">Belongs to the thioredoxin family. DsbC subfamily.</text>
</comment>
<comment type="function">
    <text evidence="7">Required for disulfide bond formation in some periplasmic proteins. Acts by transferring its disulfide bond to other proteins and is reduced in the process.</text>
</comment>
<dbReference type="Pfam" id="PF13098">
    <property type="entry name" value="Thioredoxin_2"/>
    <property type="match status" value="1"/>
</dbReference>
<keyword evidence="6 7" id="KW-0676">Redox-active center</keyword>
<dbReference type="InterPro" id="IPR012336">
    <property type="entry name" value="Thioredoxin-like_fold"/>
</dbReference>
<organism evidence="10 11">
    <name type="scientific">Pseudoluteimonas lycopersici</name>
    <dbReference type="NCBI Taxonomy" id="1324796"/>
    <lineage>
        <taxon>Bacteria</taxon>
        <taxon>Pseudomonadati</taxon>
        <taxon>Pseudomonadota</taxon>
        <taxon>Gammaproteobacteria</taxon>
        <taxon>Lysobacterales</taxon>
        <taxon>Lysobacteraceae</taxon>
        <taxon>Pseudoluteimonas</taxon>
    </lineage>
</organism>
<comment type="subcellular location">
    <subcellularLocation>
        <location evidence="1 7">Periplasm</location>
    </subcellularLocation>
</comment>
<dbReference type="InterPro" id="IPR009094">
    <property type="entry name" value="DiS-bond_isomerase_DsbC/G_N_sf"/>
</dbReference>
<dbReference type="Pfam" id="PF10411">
    <property type="entry name" value="DsbC_N"/>
    <property type="match status" value="1"/>
</dbReference>
<dbReference type="Gene3D" id="3.40.30.10">
    <property type="entry name" value="Glutaredoxin"/>
    <property type="match status" value="1"/>
</dbReference>
<evidence type="ECO:0000313" key="10">
    <source>
        <dbReference type="EMBL" id="QDQ74459.1"/>
    </source>
</evidence>
<keyword evidence="4 7" id="KW-0574">Periplasm</keyword>
<dbReference type="InterPro" id="IPR051470">
    <property type="entry name" value="Thiol:disulfide_interchange"/>
</dbReference>
<dbReference type="PANTHER" id="PTHR35272:SF3">
    <property type="entry name" value="THIOL:DISULFIDE INTERCHANGE PROTEIN DSBC"/>
    <property type="match status" value="1"/>
</dbReference>
<feature type="chain" id="PRO_5022264844" description="Thiol:disulfide interchange protein" evidence="7">
    <location>
        <begin position="19"/>
        <end position="283"/>
    </location>
</feature>
<evidence type="ECO:0000256" key="5">
    <source>
        <dbReference type="ARBA" id="ARBA00023157"/>
    </source>
</evidence>
<dbReference type="InterPro" id="IPR018950">
    <property type="entry name" value="DiS-bond_isomerase_DsbC/G_N"/>
</dbReference>